<gene>
    <name evidence="2" type="primary">gb14924</name>
    <name evidence="2" type="ORF">PR202_gb14924</name>
</gene>
<keyword evidence="3" id="KW-1185">Reference proteome</keyword>
<feature type="region of interest" description="Disordered" evidence="1">
    <location>
        <begin position="21"/>
        <end position="47"/>
    </location>
</feature>
<evidence type="ECO:0000313" key="3">
    <source>
        <dbReference type="Proteomes" id="UP001054889"/>
    </source>
</evidence>
<comment type="caution">
    <text evidence="2">The sequence shown here is derived from an EMBL/GenBank/DDBJ whole genome shotgun (WGS) entry which is preliminary data.</text>
</comment>
<reference evidence="2" key="1">
    <citation type="journal article" date="2018" name="DNA Res.">
        <title>Multiple hybrid de novo genome assembly of finger millet, an orphan allotetraploid crop.</title>
        <authorList>
            <person name="Hatakeyama M."/>
            <person name="Aluri S."/>
            <person name="Balachadran M.T."/>
            <person name="Sivarajan S.R."/>
            <person name="Patrignani A."/>
            <person name="Gruter S."/>
            <person name="Poveda L."/>
            <person name="Shimizu-Inatsugi R."/>
            <person name="Baeten J."/>
            <person name="Francoijs K.J."/>
            <person name="Nataraja K.N."/>
            <person name="Reddy Y.A.N."/>
            <person name="Phadnis S."/>
            <person name="Ravikumar R.L."/>
            <person name="Schlapbach R."/>
            <person name="Sreeman S.M."/>
            <person name="Shimizu K.K."/>
        </authorList>
    </citation>
    <scope>NUCLEOTIDE SEQUENCE</scope>
</reference>
<evidence type="ECO:0000313" key="2">
    <source>
        <dbReference type="EMBL" id="GJN26955.1"/>
    </source>
</evidence>
<proteinExistence type="predicted"/>
<dbReference type="Proteomes" id="UP001054889">
    <property type="component" value="Unassembled WGS sequence"/>
</dbReference>
<organism evidence="2 3">
    <name type="scientific">Eleusine coracana subsp. coracana</name>
    <dbReference type="NCBI Taxonomy" id="191504"/>
    <lineage>
        <taxon>Eukaryota</taxon>
        <taxon>Viridiplantae</taxon>
        <taxon>Streptophyta</taxon>
        <taxon>Embryophyta</taxon>
        <taxon>Tracheophyta</taxon>
        <taxon>Spermatophyta</taxon>
        <taxon>Magnoliopsida</taxon>
        <taxon>Liliopsida</taxon>
        <taxon>Poales</taxon>
        <taxon>Poaceae</taxon>
        <taxon>PACMAD clade</taxon>
        <taxon>Chloridoideae</taxon>
        <taxon>Cynodonteae</taxon>
        <taxon>Eleusininae</taxon>
        <taxon>Eleusine</taxon>
    </lineage>
</organism>
<sequence>MAAAAHASSLSFLTGGGAAAVVHGTEHADDEEEERHHHRAGELPLLPPELPPSLLRAARAPRCFVTSAPACFFLQSCRSMSHLSLLL</sequence>
<dbReference type="AlphaFoldDB" id="A0AAV5EXN4"/>
<reference evidence="2" key="2">
    <citation type="submission" date="2021-12" db="EMBL/GenBank/DDBJ databases">
        <title>Resequencing data analysis of finger millet.</title>
        <authorList>
            <person name="Hatakeyama M."/>
            <person name="Aluri S."/>
            <person name="Balachadran M.T."/>
            <person name="Sivarajan S.R."/>
            <person name="Poveda L."/>
            <person name="Shimizu-Inatsugi R."/>
            <person name="Schlapbach R."/>
            <person name="Sreeman S.M."/>
            <person name="Shimizu K.K."/>
        </authorList>
    </citation>
    <scope>NUCLEOTIDE SEQUENCE</scope>
</reference>
<accession>A0AAV5EXN4</accession>
<dbReference type="EMBL" id="BQKI01000079">
    <property type="protein sequence ID" value="GJN26955.1"/>
    <property type="molecule type" value="Genomic_DNA"/>
</dbReference>
<name>A0AAV5EXN4_ELECO</name>
<evidence type="ECO:0000256" key="1">
    <source>
        <dbReference type="SAM" id="MobiDB-lite"/>
    </source>
</evidence>
<protein>
    <submittedName>
        <fullName evidence="2">Uncharacterized protein</fullName>
    </submittedName>
</protein>